<name>A0A0F7KG65_9PROT</name>
<dbReference type="EMBL" id="CP011451">
    <property type="protein sequence ID" value="AKH39465.1"/>
    <property type="molecule type" value="Genomic_DNA"/>
</dbReference>
<evidence type="ECO:0000313" key="1">
    <source>
        <dbReference type="EMBL" id="AKH39465.1"/>
    </source>
</evidence>
<dbReference type="InterPro" id="IPR053738">
    <property type="entry name" value="Lambda_capsid_assembly"/>
</dbReference>
<dbReference type="OrthoDB" id="572526at2"/>
<dbReference type="PATRIC" id="fig|44574.3.peg.1191"/>
<dbReference type="Gene3D" id="3.90.1690.10">
    <property type="entry name" value="phage-related protein like domain"/>
    <property type="match status" value="1"/>
</dbReference>
<dbReference type="KEGG" id="nco:AAW31_04925"/>
<evidence type="ECO:0000313" key="2">
    <source>
        <dbReference type="Proteomes" id="UP000034156"/>
    </source>
</evidence>
<evidence type="ECO:0008006" key="3">
    <source>
        <dbReference type="Google" id="ProtNLM"/>
    </source>
</evidence>
<dbReference type="Proteomes" id="UP000034156">
    <property type="component" value="Chromosome"/>
</dbReference>
<dbReference type="AlphaFoldDB" id="A0A0F7KG65"/>
<organism evidence="1 2">
    <name type="scientific">Nitrosomonas communis</name>
    <dbReference type="NCBI Taxonomy" id="44574"/>
    <lineage>
        <taxon>Bacteria</taxon>
        <taxon>Pseudomonadati</taxon>
        <taxon>Pseudomonadota</taxon>
        <taxon>Betaproteobacteria</taxon>
        <taxon>Nitrosomonadales</taxon>
        <taxon>Nitrosomonadaceae</taxon>
        <taxon>Nitrosomonas</taxon>
    </lineage>
</organism>
<sequence length="318" mass="34365">MSLGIAAIGAIRPFPIDPKLTAIAIAYRNPDIALIADEVLPRTPVAQEFKYLKYDLAQGFTVPDTRVGRKSTPNEVDFNATEITDKVIDYGLDDLVPNEDIEADNQGVNPLGTATMYLTNLVNLARELRAASLVFNTNSYAAGNQTTLSGTSQWSDAANSDPVAVISDALDIPVIRPNIGILGQATWTKLRRHPKIVQAIKNTDQGAGMVSRQEFADFFELQALYVGAGFANSAKKGQTASLARVWGKHASFIYRDRAAGPQAGVTFGFTGEWGNKIAGNIDEPKVGLTGSQRVRVGERVKELICATDLGYFFQNAVN</sequence>
<reference evidence="2" key="1">
    <citation type="submission" date="2015-05" db="EMBL/GenBank/DDBJ databases">
        <title>Draft genome of Nitrosomonas communis strain Nm2.</title>
        <authorList>
            <person name="Kozlowski J.A."/>
            <person name="Kits K.D."/>
            <person name="Stein L.Y."/>
        </authorList>
    </citation>
    <scope>NUCLEOTIDE SEQUENCE [LARGE SCALE GENOMIC DNA]</scope>
    <source>
        <strain evidence="2">Nm2</strain>
    </source>
</reference>
<accession>A0A0F7KG65</accession>
<protein>
    <recommendedName>
        <fullName evidence="3">Phage capsid protein</fullName>
    </recommendedName>
</protein>
<keyword evidence="2" id="KW-1185">Reference proteome</keyword>
<gene>
    <name evidence="1" type="ORF">AAW31_04925</name>
</gene>
<proteinExistence type="predicted"/>
<reference evidence="1 2" key="2">
    <citation type="journal article" date="2016" name="Genome Announc.">
        <title>Genome Sequence of Nitrosomonas communis Strain Nm2, a Mesophilic Ammonia-Oxidizing Bacterium Isolated from Mediterranean Soil.</title>
        <authorList>
            <person name="Kozlowski J.A."/>
            <person name="Kits K.D."/>
            <person name="Stein L.Y."/>
        </authorList>
    </citation>
    <scope>NUCLEOTIDE SEQUENCE [LARGE SCALE GENOMIC DNA]</scope>
    <source>
        <strain evidence="1 2">Nm2</strain>
    </source>
</reference>